<dbReference type="Proteomes" id="UP001501161">
    <property type="component" value="Unassembled WGS sequence"/>
</dbReference>
<feature type="domain" description="Transcription regulator PadR N-terminal" evidence="2">
    <location>
        <begin position="7"/>
        <end position="81"/>
    </location>
</feature>
<sequence>MALEHALLVALSERPASGLELTHRFEKSLGFFWHATHQQIYRVLARMEADGWVTVEVVQQEGRPDKRVHTPSTAGRRVLAEWLAEPMPMETFRSDVAVKLRGASYGDRARLAAHLDDLRADHATRLAHYEQMEREQFPDPDGLTGAALDQWLVLRGGIRMERFWIDWFTDYLQAHEGLEARGVHAEEPRDEASRSARTTPTERDRS</sequence>
<dbReference type="SUPFAM" id="SSF46785">
    <property type="entry name" value="Winged helix' DNA-binding domain"/>
    <property type="match status" value="1"/>
</dbReference>
<dbReference type="RefSeq" id="WP_231250485.1">
    <property type="nucleotide sequence ID" value="NZ_BAAAMQ010000009.1"/>
</dbReference>
<dbReference type="InterPro" id="IPR036390">
    <property type="entry name" value="WH_DNA-bd_sf"/>
</dbReference>
<dbReference type="Gene3D" id="1.10.10.10">
    <property type="entry name" value="Winged helix-like DNA-binding domain superfamily/Winged helix DNA-binding domain"/>
    <property type="match status" value="1"/>
</dbReference>
<dbReference type="InterPro" id="IPR018309">
    <property type="entry name" value="Tscrpt_reg_PadR_C"/>
</dbReference>
<name>A0ABN2X244_9ACTN</name>
<evidence type="ECO:0000313" key="5">
    <source>
        <dbReference type="Proteomes" id="UP001501161"/>
    </source>
</evidence>
<dbReference type="InterPro" id="IPR005149">
    <property type="entry name" value="Tscrpt_reg_PadR_N"/>
</dbReference>
<reference evidence="4 5" key="1">
    <citation type="journal article" date="2019" name="Int. J. Syst. Evol. Microbiol.">
        <title>The Global Catalogue of Microorganisms (GCM) 10K type strain sequencing project: providing services to taxonomists for standard genome sequencing and annotation.</title>
        <authorList>
            <consortium name="The Broad Institute Genomics Platform"/>
            <consortium name="The Broad Institute Genome Sequencing Center for Infectious Disease"/>
            <person name="Wu L."/>
            <person name="Ma J."/>
        </authorList>
    </citation>
    <scope>NUCLEOTIDE SEQUENCE [LARGE SCALE GENOMIC DNA]</scope>
    <source>
        <strain evidence="4 5">JCM 13813</strain>
    </source>
</reference>
<dbReference type="Pfam" id="PF03551">
    <property type="entry name" value="PadR"/>
    <property type="match status" value="1"/>
</dbReference>
<feature type="region of interest" description="Disordered" evidence="1">
    <location>
        <begin position="182"/>
        <end position="206"/>
    </location>
</feature>
<comment type="caution">
    <text evidence="4">The sequence shown here is derived from an EMBL/GenBank/DDBJ whole genome shotgun (WGS) entry which is preliminary data.</text>
</comment>
<accession>A0ABN2X244</accession>
<dbReference type="PANTHER" id="PTHR43252">
    <property type="entry name" value="TRANSCRIPTIONAL REGULATOR YQJI"/>
    <property type="match status" value="1"/>
</dbReference>
<dbReference type="Gene3D" id="6.10.140.190">
    <property type="match status" value="1"/>
</dbReference>
<feature type="domain" description="Transcription regulator PadR C-terminal" evidence="3">
    <location>
        <begin position="93"/>
        <end position="174"/>
    </location>
</feature>
<evidence type="ECO:0000259" key="3">
    <source>
        <dbReference type="Pfam" id="PF10400"/>
    </source>
</evidence>
<organism evidence="4 5">
    <name type="scientific">Nocardioides furvisabuli</name>
    <dbReference type="NCBI Taxonomy" id="375542"/>
    <lineage>
        <taxon>Bacteria</taxon>
        <taxon>Bacillati</taxon>
        <taxon>Actinomycetota</taxon>
        <taxon>Actinomycetes</taxon>
        <taxon>Propionibacteriales</taxon>
        <taxon>Nocardioidaceae</taxon>
        <taxon>Nocardioides</taxon>
    </lineage>
</organism>
<keyword evidence="5" id="KW-1185">Reference proteome</keyword>
<dbReference type="Pfam" id="PF10400">
    <property type="entry name" value="Vir_act_alpha_C"/>
    <property type="match status" value="1"/>
</dbReference>
<evidence type="ECO:0000259" key="2">
    <source>
        <dbReference type="Pfam" id="PF03551"/>
    </source>
</evidence>
<evidence type="ECO:0000256" key="1">
    <source>
        <dbReference type="SAM" id="MobiDB-lite"/>
    </source>
</evidence>
<proteinExistence type="predicted"/>
<gene>
    <name evidence="4" type="ORF">GCM10009726_14040</name>
</gene>
<evidence type="ECO:0000313" key="4">
    <source>
        <dbReference type="EMBL" id="GAA2102819.1"/>
    </source>
</evidence>
<dbReference type="EMBL" id="BAAAMQ010000009">
    <property type="protein sequence ID" value="GAA2102819.1"/>
    <property type="molecule type" value="Genomic_DNA"/>
</dbReference>
<dbReference type="PANTHER" id="PTHR43252:SF4">
    <property type="entry name" value="TRANSCRIPTIONAL REGULATORY PROTEIN"/>
    <property type="match status" value="1"/>
</dbReference>
<dbReference type="InterPro" id="IPR036388">
    <property type="entry name" value="WH-like_DNA-bd_sf"/>
</dbReference>
<protein>
    <submittedName>
        <fullName evidence="4">PadR family transcriptional regulator</fullName>
    </submittedName>
</protein>